<dbReference type="PANTHER" id="PTHR44757">
    <property type="entry name" value="DIGUANYLATE CYCLASE DGCP"/>
    <property type="match status" value="1"/>
</dbReference>
<evidence type="ECO:0000259" key="1">
    <source>
        <dbReference type="PROSITE" id="PS50112"/>
    </source>
</evidence>
<dbReference type="SMART" id="SM00091">
    <property type="entry name" value="PAS"/>
    <property type="match status" value="2"/>
</dbReference>
<dbReference type="SUPFAM" id="SSF55781">
    <property type="entry name" value="GAF domain-like"/>
    <property type="match status" value="1"/>
</dbReference>
<gene>
    <name evidence="4" type="ORF">SAMN05421834_10468</name>
</gene>
<dbReference type="InterPro" id="IPR000700">
    <property type="entry name" value="PAS-assoc_C"/>
</dbReference>
<dbReference type="AlphaFoldDB" id="A0A1N6SK81"/>
<organism evidence="4 5">
    <name type="scientific">Halanaerobium kushneri</name>
    <dbReference type="NCBI Taxonomy" id="56779"/>
    <lineage>
        <taxon>Bacteria</taxon>
        <taxon>Bacillati</taxon>
        <taxon>Bacillota</taxon>
        <taxon>Clostridia</taxon>
        <taxon>Halanaerobiales</taxon>
        <taxon>Halanaerobiaceae</taxon>
        <taxon>Halanaerobium</taxon>
    </lineage>
</organism>
<dbReference type="Pfam" id="PF13426">
    <property type="entry name" value="PAS_9"/>
    <property type="match status" value="2"/>
</dbReference>
<dbReference type="Gene3D" id="3.30.450.40">
    <property type="match status" value="1"/>
</dbReference>
<dbReference type="CDD" id="cd00130">
    <property type="entry name" value="PAS"/>
    <property type="match status" value="2"/>
</dbReference>
<reference evidence="5" key="1">
    <citation type="submission" date="2017-01" db="EMBL/GenBank/DDBJ databases">
        <authorList>
            <person name="Varghese N."/>
            <person name="Submissions S."/>
        </authorList>
    </citation>
    <scope>NUCLEOTIDE SEQUENCE [LARGE SCALE GENOMIC DNA]</scope>
    <source>
        <strain evidence="5">ATCC 700103</strain>
    </source>
</reference>
<feature type="domain" description="PAS" evidence="1">
    <location>
        <begin position="405"/>
        <end position="475"/>
    </location>
</feature>
<dbReference type="NCBIfam" id="TIGR00229">
    <property type="entry name" value="sensory_box"/>
    <property type="match status" value="3"/>
</dbReference>
<dbReference type="InterPro" id="IPR000014">
    <property type="entry name" value="PAS"/>
</dbReference>
<protein>
    <submittedName>
        <fullName evidence="4">PAS domain S-box-containing protein/diguanylate cyclase (GGDEF) domain-containing protein</fullName>
    </submittedName>
</protein>
<dbReference type="PROSITE" id="PS50112">
    <property type="entry name" value="PAS"/>
    <property type="match status" value="2"/>
</dbReference>
<dbReference type="InterPro" id="IPR035965">
    <property type="entry name" value="PAS-like_dom_sf"/>
</dbReference>
<dbReference type="PANTHER" id="PTHR44757:SF2">
    <property type="entry name" value="BIOFILM ARCHITECTURE MAINTENANCE PROTEIN MBAA"/>
    <property type="match status" value="1"/>
</dbReference>
<name>A0A1N6SK81_9FIRM</name>
<dbReference type="Gene3D" id="3.30.450.20">
    <property type="entry name" value="PAS domain"/>
    <property type="match status" value="3"/>
</dbReference>
<dbReference type="InterPro" id="IPR001610">
    <property type="entry name" value="PAC"/>
</dbReference>
<dbReference type="PROSITE" id="PS50113">
    <property type="entry name" value="PAC"/>
    <property type="match status" value="3"/>
</dbReference>
<dbReference type="SMART" id="SM00086">
    <property type="entry name" value="PAC"/>
    <property type="match status" value="3"/>
</dbReference>
<dbReference type="InterPro" id="IPR029787">
    <property type="entry name" value="Nucleotide_cyclase"/>
</dbReference>
<dbReference type="RefSeq" id="WP_076544096.1">
    <property type="nucleotide sequence ID" value="NZ_FTNC01000004.1"/>
</dbReference>
<dbReference type="Pfam" id="PF13185">
    <property type="entry name" value="GAF_2"/>
    <property type="match status" value="1"/>
</dbReference>
<dbReference type="SUPFAM" id="SSF55073">
    <property type="entry name" value="Nucleotide cyclase"/>
    <property type="match status" value="1"/>
</dbReference>
<dbReference type="SMART" id="SM00267">
    <property type="entry name" value="GGDEF"/>
    <property type="match status" value="1"/>
</dbReference>
<sequence>MLENNKEQNMLLDTIETQVWYLKDPFTYGKANQAHADFLGVDKEALENKKLNKVLSDKETQICSLSNKKVFKEKKKIKTEEWLKNHKGQARLLAITKNPKLNKSGQVDYVVCSAEDITEQKEREYIVKELHKIAVDFKELKSEKEICDMTVKAAESLLDFTLCNVILAKGGQFIPLASSSNFKQEQIPITEKSIAARTFQEGKSIIIDDIQNSFEAVAIKNIYKSGISIPIGNYGVFQAAASKKNAFCKNDLELAEILISHVTASLDRIYAQERIKEQKNFLSTILEVQSSLVLLIDSEGKIIRFNKAAEELTGYKENEVKGEIFWDLFIKETDKKDVIDTFCRLKNKDYPYKYENYLLTKTGEEKLIVWSNNVILNDADDIKYVVATGIDITKRKRQEEKLKEQKAYFEQLFNNSTEAIVLLDNKHRVIKVNKKFESLFGFTQSELINKNIDDYILPEELLESGQEYTEEVKGGKKVEGESLRKTKNGDKINVHLQGFPIKLENGQIGIYGLYRDITERKKREKRIEYLSFHDEMTGLYNRRYFENELKRLSSSRQHPITIVIGDLDGLKIINDTYGHKKGDEYLVNTAQILKETARTEDIIARIGGDEFAMILPESRYKEAKSFCQRLEKNIKEFNQDRNLEKPLSISFGFEVMIDDSSSLDKIFNKADQNMYLNKGRK</sequence>
<proteinExistence type="predicted"/>
<dbReference type="CDD" id="cd01949">
    <property type="entry name" value="GGDEF"/>
    <property type="match status" value="1"/>
</dbReference>
<dbReference type="Pfam" id="PF00990">
    <property type="entry name" value="GGDEF"/>
    <property type="match status" value="1"/>
</dbReference>
<dbReference type="InterPro" id="IPR052155">
    <property type="entry name" value="Biofilm_reg_signaling"/>
</dbReference>
<evidence type="ECO:0000313" key="4">
    <source>
        <dbReference type="EMBL" id="SIQ41533.1"/>
    </source>
</evidence>
<feature type="domain" description="PAC" evidence="2">
    <location>
        <begin position="476"/>
        <end position="529"/>
    </location>
</feature>
<keyword evidence="5" id="KW-1185">Reference proteome</keyword>
<dbReference type="Pfam" id="PF08448">
    <property type="entry name" value="PAS_4"/>
    <property type="match status" value="1"/>
</dbReference>
<dbReference type="STRING" id="56779.SAMN05421834_10468"/>
<dbReference type="PROSITE" id="PS50887">
    <property type="entry name" value="GGDEF"/>
    <property type="match status" value="1"/>
</dbReference>
<dbReference type="Gene3D" id="3.30.70.270">
    <property type="match status" value="1"/>
</dbReference>
<feature type="domain" description="PAC" evidence="2">
    <location>
        <begin position="77"/>
        <end position="129"/>
    </location>
</feature>
<dbReference type="InterPro" id="IPR000160">
    <property type="entry name" value="GGDEF_dom"/>
</dbReference>
<feature type="domain" description="PAC" evidence="2">
    <location>
        <begin position="352"/>
        <end position="404"/>
    </location>
</feature>
<evidence type="ECO:0000259" key="2">
    <source>
        <dbReference type="PROSITE" id="PS50113"/>
    </source>
</evidence>
<dbReference type="InterPro" id="IPR029016">
    <property type="entry name" value="GAF-like_dom_sf"/>
</dbReference>
<dbReference type="InterPro" id="IPR013656">
    <property type="entry name" value="PAS_4"/>
</dbReference>
<dbReference type="InterPro" id="IPR003018">
    <property type="entry name" value="GAF"/>
</dbReference>
<dbReference type="OrthoDB" id="106028at2"/>
<dbReference type="NCBIfam" id="TIGR00254">
    <property type="entry name" value="GGDEF"/>
    <property type="match status" value="1"/>
</dbReference>
<feature type="domain" description="PAS" evidence="1">
    <location>
        <begin position="278"/>
        <end position="349"/>
    </location>
</feature>
<feature type="domain" description="GGDEF" evidence="3">
    <location>
        <begin position="558"/>
        <end position="681"/>
    </location>
</feature>
<evidence type="ECO:0000313" key="5">
    <source>
        <dbReference type="Proteomes" id="UP000185669"/>
    </source>
</evidence>
<dbReference type="Proteomes" id="UP000185669">
    <property type="component" value="Unassembled WGS sequence"/>
</dbReference>
<dbReference type="EMBL" id="FTNC01000004">
    <property type="protein sequence ID" value="SIQ41533.1"/>
    <property type="molecule type" value="Genomic_DNA"/>
</dbReference>
<dbReference type="InterPro" id="IPR043128">
    <property type="entry name" value="Rev_trsase/Diguanyl_cyclase"/>
</dbReference>
<evidence type="ECO:0000259" key="3">
    <source>
        <dbReference type="PROSITE" id="PS50887"/>
    </source>
</evidence>
<accession>A0A1N6SK81</accession>
<dbReference type="SUPFAM" id="SSF55785">
    <property type="entry name" value="PYP-like sensor domain (PAS domain)"/>
    <property type="match status" value="3"/>
</dbReference>